<protein>
    <submittedName>
        <fullName evidence="2">RidA/YER057c/UK114 superfamily protein</fullName>
    </submittedName>
</protein>
<dbReference type="GO" id="GO:0005829">
    <property type="term" value="C:cytosol"/>
    <property type="evidence" value="ECO:0007669"/>
    <property type="project" value="TreeGrafter"/>
</dbReference>
<reference evidence="2" key="1">
    <citation type="submission" date="2020-02" db="EMBL/GenBank/DDBJ databases">
        <authorList>
            <person name="Meier V. D."/>
        </authorList>
    </citation>
    <scope>NUCLEOTIDE SEQUENCE</scope>
    <source>
        <strain evidence="2">AVDCRST_MAG75</strain>
    </source>
</reference>
<gene>
    <name evidence="2" type="ORF">AVDCRST_MAG75-2550</name>
</gene>
<dbReference type="CDD" id="cd00448">
    <property type="entry name" value="YjgF_YER057c_UK114_family"/>
    <property type="match status" value="1"/>
</dbReference>
<proteinExistence type="inferred from homology"/>
<dbReference type="GO" id="GO:0019239">
    <property type="term" value="F:deaminase activity"/>
    <property type="evidence" value="ECO:0007669"/>
    <property type="project" value="TreeGrafter"/>
</dbReference>
<dbReference type="AlphaFoldDB" id="A0A6J4PA77"/>
<dbReference type="PANTHER" id="PTHR11803">
    <property type="entry name" value="2-IMINOBUTANOATE/2-IMINOPROPANOATE DEAMINASE RIDA"/>
    <property type="match status" value="1"/>
</dbReference>
<accession>A0A6J4PA77</accession>
<dbReference type="PANTHER" id="PTHR11803:SF58">
    <property type="entry name" value="PROTEIN HMF1-RELATED"/>
    <property type="match status" value="1"/>
</dbReference>
<dbReference type="Pfam" id="PF01042">
    <property type="entry name" value="Ribonuc_L-PSP"/>
    <property type="match status" value="1"/>
</dbReference>
<sequence length="135" mass="14004">MPDANRLVRSPDLASMAEYAYAAIVSSGSRLIFTAGACPLDRDGVTVGRGDVRAQATQAIANLDVSLSDAGASFSDIVRTTIYVASSDQRDLAAVWEVVRDALAPHDPPSTLLGVASLGYPDQLVEVDAVAALNG</sequence>
<organism evidence="2">
    <name type="scientific">uncultured Propionibacteriaceae bacterium</name>
    <dbReference type="NCBI Taxonomy" id="257457"/>
    <lineage>
        <taxon>Bacteria</taxon>
        <taxon>Bacillati</taxon>
        <taxon>Actinomycetota</taxon>
        <taxon>Actinomycetes</taxon>
        <taxon>Propionibacteriales</taxon>
        <taxon>Propionibacteriaceae</taxon>
        <taxon>environmental samples</taxon>
    </lineage>
</organism>
<dbReference type="SUPFAM" id="SSF55298">
    <property type="entry name" value="YjgF-like"/>
    <property type="match status" value="1"/>
</dbReference>
<evidence type="ECO:0000313" key="2">
    <source>
        <dbReference type="EMBL" id="CAA9407815.1"/>
    </source>
</evidence>
<evidence type="ECO:0000256" key="1">
    <source>
        <dbReference type="ARBA" id="ARBA00010552"/>
    </source>
</evidence>
<dbReference type="Gene3D" id="3.30.1330.40">
    <property type="entry name" value="RutC-like"/>
    <property type="match status" value="1"/>
</dbReference>
<dbReference type="EMBL" id="CADCUO010000181">
    <property type="protein sequence ID" value="CAA9407815.1"/>
    <property type="molecule type" value="Genomic_DNA"/>
</dbReference>
<comment type="similarity">
    <text evidence="1">Belongs to the RutC family.</text>
</comment>
<name>A0A6J4PA77_9ACTN</name>
<dbReference type="InterPro" id="IPR006175">
    <property type="entry name" value="YjgF/YER057c/UK114"/>
</dbReference>
<dbReference type="InterPro" id="IPR035959">
    <property type="entry name" value="RutC-like_sf"/>
</dbReference>